<dbReference type="InterPro" id="IPR051615">
    <property type="entry name" value="Transcr_Regulatory_Elem"/>
</dbReference>
<evidence type="ECO:0000256" key="5">
    <source>
        <dbReference type="ARBA" id="ARBA00023163"/>
    </source>
</evidence>
<reference evidence="9" key="1">
    <citation type="submission" date="2020-05" db="EMBL/GenBank/DDBJ databases">
        <title>Mycena genomes resolve the evolution of fungal bioluminescence.</title>
        <authorList>
            <person name="Tsai I.J."/>
        </authorList>
    </citation>
    <scope>NUCLEOTIDE SEQUENCE</scope>
    <source>
        <strain evidence="9">110903Hualien_Pintung</strain>
    </source>
</reference>
<dbReference type="Proteomes" id="UP000613580">
    <property type="component" value="Unassembled WGS sequence"/>
</dbReference>
<evidence type="ECO:0000256" key="3">
    <source>
        <dbReference type="ARBA" id="ARBA00023015"/>
    </source>
</evidence>
<feature type="domain" description="Xylanolytic transcriptional activator regulatory" evidence="8">
    <location>
        <begin position="485"/>
        <end position="564"/>
    </location>
</feature>
<evidence type="ECO:0000256" key="4">
    <source>
        <dbReference type="ARBA" id="ARBA00023125"/>
    </source>
</evidence>
<protein>
    <submittedName>
        <fullName evidence="9">Zn(2)-C6 fungal-type domain-containing protein</fullName>
    </submittedName>
</protein>
<keyword evidence="4" id="KW-0238">DNA-binding</keyword>
<dbReference type="GO" id="GO:0008270">
    <property type="term" value="F:zinc ion binding"/>
    <property type="evidence" value="ECO:0007669"/>
    <property type="project" value="InterPro"/>
</dbReference>
<dbReference type="Pfam" id="PF04082">
    <property type="entry name" value="Fungal_trans"/>
    <property type="match status" value="1"/>
</dbReference>
<comment type="caution">
    <text evidence="9">The sequence shown here is derived from an EMBL/GenBank/DDBJ whole genome shotgun (WGS) entry which is preliminary data.</text>
</comment>
<gene>
    <name evidence="9" type="ORF">HMN09_01176300</name>
</gene>
<dbReference type="InterPro" id="IPR007219">
    <property type="entry name" value="XnlR_reg_dom"/>
</dbReference>
<feature type="region of interest" description="Disordered" evidence="7">
    <location>
        <begin position="800"/>
        <end position="834"/>
    </location>
</feature>
<dbReference type="CDD" id="cd12148">
    <property type="entry name" value="fungal_TF_MHR"/>
    <property type="match status" value="1"/>
</dbReference>
<dbReference type="EMBL" id="JACAZE010000020">
    <property type="protein sequence ID" value="KAF7293805.1"/>
    <property type="molecule type" value="Genomic_DNA"/>
</dbReference>
<name>A0A8H6S7V9_MYCCL</name>
<organism evidence="9 10">
    <name type="scientific">Mycena chlorophos</name>
    <name type="common">Agaric fungus</name>
    <name type="synonym">Agaricus chlorophos</name>
    <dbReference type="NCBI Taxonomy" id="658473"/>
    <lineage>
        <taxon>Eukaryota</taxon>
        <taxon>Fungi</taxon>
        <taxon>Dikarya</taxon>
        <taxon>Basidiomycota</taxon>
        <taxon>Agaricomycotina</taxon>
        <taxon>Agaricomycetes</taxon>
        <taxon>Agaricomycetidae</taxon>
        <taxon>Agaricales</taxon>
        <taxon>Marasmiineae</taxon>
        <taxon>Mycenaceae</taxon>
        <taxon>Mycena</taxon>
    </lineage>
</organism>
<evidence type="ECO:0000313" key="10">
    <source>
        <dbReference type="Proteomes" id="UP000613580"/>
    </source>
</evidence>
<feature type="region of interest" description="Disordered" evidence="7">
    <location>
        <begin position="393"/>
        <end position="412"/>
    </location>
</feature>
<feature type="compositionally biased region" description="Low complexity" evidence="7">
    <location>
        <begin position="814"/>
        <end position="834"/>
    </location>
</feature>
<evidence type="ECO:0000259" key="8">
    <source>
        <dbReference type="SMART" id="SM00906"/>
    </source>
</evidence>
<keyword evidence="3" id="KW-0805">Transcription regulation</keyword>
<sequence>MTASSPRRLGISDDPIWPSYDERNAFPPSDPHYAAYVAPCLLWQDSPDLFDPATMSSRSHAGRMGRRIQQLAMEFSTDVANWRRTLSQDQATRLTGLLANRDRPPSDGDLVLYLPRLRDYARWDTALEHITTVQYCLRERWAWFQWIRSVALDSRTAEELNFFSYALNANDEYVGFWMNGMQQVDALRLVAANAPAFIMHLQEADPSPSEAVGSSFFVDSSTEISHYRSHPARNVPTMGDPAPAAQRPIFRAPPGCGGRTIWRTQCRCRSALPCIRLRNPWHWLKRHLLLSTQWTRRYSTPEPLRDETRGITWTQWEEVRDDPSHPAPFLRYVGKARDLDPTLRLYYDRDHNQVIGLEQRIAAGALSAGDLRPAVPRTNYDARGSAWGRTLPSQERTTSEMGVPATEVGSNPRLKLGRVGSTGAVWLPIANASPRGPCSTSSSPPAPSRTVQRHKAEVMRPDISVVNGLAVLGSFHSAHGEVMLAYMYWGMSTRIAQALGLSIDASSWVRSNRISVADVLDRNWMYWSMYAQDAVWATYVGRELCLPLPPSATHLREKGIPFAELDEIPWSFPHADGGTKVVGQPNRLAQTHGAACDLFLIMAKIMALVNNIARSATKISDQVISDIDIQLYAWKEGLAPEIALSPATRDKATPHRLMVHASYWWCFILLHRPFFYRTARAVHGSDAEVDHIKLCKRAAENIMELLQTWRTLFGLRYASIPLSQITFAAGTIFLLLAADATAPSRARVAQGAFKSALADAELCVQYLGEIGHSLNTANLMAGILGHLLVERVLPRVQRKAEKSISTAPAEPSKHSGAPVPSAHASSSTTHPTTVSVPEIQTALTNTDFSFSLPSADSAIFTGIPTLGNDPFGNDFAMSYGLQPGIGGDMDLDAMFGVEAAAFGTGAGTYPGFVESATLRAHPKLTEQYRIP</sequence>
<keyword evidence="6" id="KW-0539">Nucleus</keyword>
<accession>A0A8H6S7V9</accession>
<dbReference type="GO" id="GO:0003677">
    <property type="term" value="F:DNA binding"/>
    <property type="evidence" value="ECO:0007669"/>
    <property type="project" value="UniProtKB-KW"/>
</dbReference>
<dbReference type="AlphaFoldDB" id="A0A8H6S7V9"/>
<proteinExistence type="predicted"/>
<evidence type="ECO:0000256" key="7">
    <source>
        <dbReference type="SAM" id="MobiDB-lite"/>
    </source>
</evidence>
<evidence type="ECO:0000256" key="6">
    <source>
        <dbReference type="ARBA" id="ARBA00023242"/>
    </source>
</evidence>
<dbReference type="PANTHER" id="PTHR31313">
    <property type="entry name" value="TY1 ENHANCER ACTIVATOR"/>
    <property type="match status" value="1"/>
</dbReference>
<evidence type="ECO:0000256" key="2">
    <source>
        <dbReference type="ARBA" id="ARBA00022833"/>
    </source>
</evidence>
<keyword evidence="1" id="KW-0479">Metal-binding</keyword>
<dbReference type="GO" id="GO:0006351">
    <property type="term" value="P:DNA-templated transcription"/>
    <property type="evidence" value="ECO:0007669"/>
    <property type="project" value="InterPro"/>
</dbReference>
<keyword evidence="5" id="KW-0804">Transcription</keyword>
<keyword evidence="10" id="KW-1185">Reference proteome</keyword>
<dbReference type="SMART" id="SM00906">
    <property type="entry name" value="Fungal_trans"/>
    <property type="match status" value="1"/>
</dbReference>
<keyword evidence="2" id="KW-0862">Zinc</keyword>
<dbReference type="OrthoDB" id="2154091at2759"/>
<evidence type="ECO:0000256" key="1">
    <source>
        <dbReference type="ARBA" id="ARBA00022723"/>
    </source>
</evidence>
<dbReference type="PANTHER" id="PTHR31313:SF81">
    <property type="entry name" value="TY1 ENHANCER ACTIVATOR"/>
    <property type="match status" value="1"/>
</dbReference>
<evidence type="ECO:0000313" key="9">
    <source>
        <dbReference type="EMBL" id="KAF7293805.1"/>
    </source>
</evidence>